<proteinExistence type="predicted"/>
<evidence type="ECO:0000313" key="2">
    <source>
        <dbReference type="Proteomes" id="UP001157946"/>
    </source>
</evidence>
<protein>
    <submittedName>
        <fullName evidence="1">Uncharacterized protein</fullName>
    </submittedName>
</protein>
<dbReference type="Proteomes" id="UP001157946">
    <property type="component" value="Unassembled WGS sequence"/>
</dbReference>
<gene>
    <name evidence="1" type="ORF">SAMN06265361_103206</name>
</gene>
<dbReference type="PROSITE" id="PS51257">
    <property type="entry name" value="PROKAR_LIPOPROTEIN"/>
    <property type="match status" value="1"/>
</dbReference>
<accession>A0AA46AF61</accession>
<organism evidence="1 2">
    <name type="scientific">Laceyella tengchongensis</name>
    <dbReference type="NCBI Taxonomy" id="574699"/>
    <lineage>
        <taxon>Bacteria</taxon>
        <taxon>Bacillati</taxon>
        <taxon>Bacillota</taxon>
        <taxon>Bacilli</taxon>
        <taxon>Bacillales</taxon>
        <taxon>Thermoactinomycetaceae</taxon>
        <taxon>Laceyella</taxon>
    </lineage>
</organism>
<dbReference type="AlphaFoldDB" id="A0AA46AF61"/>
<comment type="caution">
    <text evidence="1">The sequence shown here is derived from an EMBL/GenBank/DDBJ whole genome shotgun (WGS) entry which is preliminary data.</text>
</comment>
<name>A0AA46AF61_9BACL</name>
<evidence type="ECO:0000313" key="1">
    <source>
        <dbReference type="EMBL" id="SMP18776.1"/>
    </source>
</evidence>
<sequence length="269" mass="30539">MSAILVKGVPFLLIKRWALLLSLAVVGLTGCSSFSFGDGTTTAPGQATKQIVGIVEKAERALQENPQNTYRLEGKGFYATVAADFSQNKMHISGLDEGMQIPLEGYVSGNDVFEKLMVTSEAKWYSYAAMDLPYIVQIYPLPGYLPHLPRYLAYTKKYSGDIELTDDGNVFRLEWKAPEPERLALQERLRKLEAYSLFPNEENPAPTDIELMEMRQKLTIDKKTYQVKEIWMETYYPENKIAMKMSWKKASSNQVDVPDNVKSEAKRIK</sequence>
<dbReference type="EMBL" id="FXTU01000003">
    <property type="protein sequence ID" value="SMP18776.1"/>
    <property type="molecule type" value="Genomic_DNA"/>
</dbReference>
<reference evidence="1" key="1">
    <citation type="submission" date="2017-05" db="EMBL/GenBank/DDBJ databases">
        <authorList>
            <person name="Varghese N."/>
            <person name="Submissions S."/>
        </authorList>
    </citation>
    <scope>NUCLEOTIDE SEQUENCE</scope>
    <source>
        <strain evidence="1">DSM 45262</strain>
    </source>
</reference>
<keyword evidence="2" id="KW-1185">Reference proteome</keyword>